<dbReference type="EMBL" id="JACEIK010000008">
    <property type="protein sequence ID" value="MCD7446232.1"/>
    <property type="molecule type" value="Genomic_DNA"/>
</dbReference>
<protein>
    <submittedName>
        <fullName evidence="2">Starch branching enzyme IIa</fullName>
    </submittedName>
</protein>
<proteinExistence type="predicted"/>
<evidence type="ECO:0000256" key="1">
    <source>
        <dbReference type="SAM" id="MobiDB-lite"/>
    </source>
</evidence>
<dbReference type="Proteomes" id="UP000823775">
    <property type="component" value="Unassembled WGS sequence"/>
</dbReference>
<gene>
    <name evidence="2" type="primary">SBE2A_2</name>
    <name evidence="2" type="ORF">HAX54_048430</name>
</gene>
<evidence type="ECO:0000313" key="3">
    <source>
        <dbReference type="Proteomes" id="UP000823775"/>
    </source>
</evidence>
<accession>A0ABS8RHB3</accession>
<comment type="caution">
    <text evidence="2">The sequence shown here is derived from an EMBL/GenBank/DDBJ whole genome shotgun (WGS) entry which is preliminary data.</text>
</comment>
<feature type="compositionally biased region" description="Polar residues" evidence="1">
    <location>
        <begin position="101"/>
        <end position="117"/>
    </location>
</feature>
<organism evidence="2 3">
    <name type="scientific">Datura stramonium</name>
    <name type="common">Jimsonweed</name>
    <name type="synonym">Common thornapple</name>
    <dbReference type="NCBI Taxonomy" id="4076"/>
    <lineage>
        <taxon>Eukaryota</taxon>
        <taxon>Viridiplantae</taxon>
        <taxon>Streptophyta</taxon>
        <taxon>Embryophyta</taxon>
        <taxon>Tracheophyta</taxon>
        <taxon>Spermatophyta</taxon>
        <taxon>Magnoliopsida</taxon>
        <taxon>eudicotyledons</taxon>
        <taxon>Gunneridae</taxon>
        <taxon>Pentapetalae</taxon>
        <taxon>asterids</taxon>
        <taxon>lamiids</taxon>
        <taxon>Solanales</taxon>
        <taxon>Solanaceae</taxon>
        <taxon>Solanoideae</taxon>
        <taxon>Datureae</taxon>
        <taxon>Datura</taxon>
    </lineage>
</organism>
<reference evidence="2 3" key="1">
    <citation type="journal article" date="2021" name="BMC Genomics">
        <title>Datura genome reveals duplications of psychoactive alkaloid biosynthetic genes and high mutation rate following tissue culture.</title>
        <authorList>
            <person name="Rajewski A."/>
            <person name="Carter-House D."/>
            <person name="Stajich J."/>
            <person name="Litt A."/>
        </authorList>
    </citation>
    <scope>NUCLEOTIDE SEQUENCE [LARGE SCALE GENOMIC DNA]</scope>
    <source>
        <strain evidence="2">AR-01</strain>
    </source>
</reference>
<name>A0ABS8RHB3_DATST</name>
<sequence length="143" mass="16109">MVYTLSGVRFPTVPSVYKSHGFSSNGDRRNANFSVFLKKNSVSRIGRSWLKSLLTCPNPDLLKLQHREKSLCLAARVIAPNPQQTNWKPLRQLQRIPQYVSTDVDSKTMEQTSQIKTENGDVEPASSLTENVEELDFASSLQL</sequence>
<evidence type="ECO:0000313" key="2">
    <source>
        <dbReference type="EMBL" id="MCD7446232.1"/>
    </source>
</evidence>
<keyword evidence="3" id="KW-1185">Reference proteome</keyword>
<feature type="region of interest" description="Disordered" evidence="1">
    <location>
        <begin position="101"/>
        <end position="127"/>
    </location>
</feature>